<feature type="binding site" evidence="12">
    <location>
        <position position="293"/>
    </location>
    <ligand>
        <name>K(+)</name>
        <dbReference type="ChEBI" id="CHEBI:29103"/>
    </ligand>
</feature>
<feature type="active site" description="Proton acceptor" evidence="12">
    <location>
        <position position="253"/>
    </location>
</feature>
<evidence type="ECO:0000313" key="15">
    <source>
        <dbReference type="Proteomes" id="UP000191200"/>
    </source>
</evidence>
<dbReference type="OrthoDB" id="9775849at2"/>
<dbReference type="EC" id="2.7.1.15" evidence="2 12"/>
<comment type="similarity">
    <text evidence="1">Belongs to the carbohydrate kinase pfkB family.</text>
</comment>
<organism evidence="14 15">
    <name type="scientific">Vagococcus teuberi</name>
    <dbReference type="NCBI Taxonomy" id="519472"/>
    <lineage>
        <taxon>Bacteria</taxon>
        <taxon>Bacillati</taxon>
        <taxon>Bacillota</taxon>
        <taxon>Bacilli</taxon>
        <taxon>Lactobacillales</taxon>
        <taxon>Enterococcaceae</taxon>
        <taxon>Vagococcus</taxon>
    </lineage>
</organism>
<protein>
    <recommendedName>
        <fullName evidence="3 12">Ribokinase</fullName>
        <shortName evidence="12">RK</shortName>
        <ecNumber evidence="2 12">2.7.1.15</ecNumber>
    </recommendedName>
</protein>
<dbReference type="KEGG" id="vte:BHY08_04130"/>
<dbReference type="HAMAP" id="MF_01987">
    <property type="entry name" value="Ribokinase"/>
    <property type="match status" value="1"/>
</dbReference>
<feature type="binding site" evidence="12">
    <location>
        <position position="287"/>
    </location>
    <ligand>
        <name>K(+)</name>
        <dbReference type="ChEBI" id="CHEBI:29103"/>
    </ligand>
</feature>
<evidence type="ECO:0000256" key="4">
    <source>
        <dbReference type="ARBA" id="ARBA00022679"/>
    </source>
</evidence>
<evidence type="ECO:0000256" key="12">
    <source>
        <dbReference type="HAMAP-Rule" id="MF_01987"/>
    </source>
</evidence>
<feature type="binding site" evidence="12">
    <location>
        <position position="249"/>
    </location>
    <ligand>
        <name>K(+)</name>
        <dbReference type="ChEBI" id="CHEBI:29103"/>
    </ligand>
</feature>
<feature type="binding site" evidence="12">
    <location>
        <position position="253"/>
    </location>
    <ligand>
        <name>substrate</name>
    </ligand>
</feature>
<feature type="binding site" evidence="12">
    <location>
        <position position="185"/>
    </location>
    <ligand>
        <name>ATP</name>
        <dbReference type="ChEBI" id="CHEBI:30616"/>
    </ligand>
</feature>
<keyword evidence="10 12" id="KW-0630">Potassium</keyword>
<keyword evidence="4 12" id="KW-0808">Transferase</keyword>
<dbReference type="Gene3D" id="3.40.1190.20">
    <property type="match status" value="1"/>
</dbReference>
<dbReference type="GO" id="GO:0046872">
    <property type="term" value="F:metal ion binding"/>
    <property type="evidence" value="ECO:0007669"/>
    <property type="project" value="UniProtKB-KW"/>
</dbReference>
<feature type="binding site" evidence="12">
    <location>
        <begin position="221"/>
        <end position="226"/>
    </location>
    <ligand>
        <name>ATP</name>
        <dbReference type="ChEBI" id="CHEBI:30616"/>
    </ligand>
</feature>
<dbReference type="AlphaFoldDB" id="A0A1J0A571"/>
<keyword evidence="12" id="KW-0963">Cytoplasm</keyword>
<dbReference type="RefSeq" id="WP_071456671.1">
    <property type="nucleotide sequence ID" value="NZ_CP017267.1"/>
</dbReference>
<dbReference type="InterPro" id="IPR002139">
    <property type="entry name" value="Ribo/fructo_kinase"/>
</dbReference>
<evidence type="ECO:0000256" key="10">
    <source>
        <dbReference type="ARBA" id="ARBA00022958"/>
    </source>
</evidence>
<dbReference type="GO" id="GO:0019303">
    <property type="term" value="P:D-ribose catabolic process"/>
    <property type="evidence" value="ECO:0007669"/>
    <property type="project" value="UniProtKB-UniRule"/>
</dbReference>
<feature type="binding site" evidence="12">
    <location>
        <position position="247"/>
    </location>
    <ligand>
        <name>K(+)</name>
        <dbReference type="ChEBI" id="CHEBI:29103"/>
    </ligand>
</feature>
<comment type="subcellular location">
    <subcellularLocation>
        <location evidence="12">Cytoplasm</location>
    </subcellularLocation>
</comment>
<comment type="catalytic activity">
    <reaction evidence="12">
        <text>D-ribose + ATP = D-ribose 5-phosphate + ADP + H(+)</text>
        <dbReference type="Rhea" id="RHEA:13697"/>
        <dbReference type="ChEBI" id="CHEBI:15378"/>
        <dbReference type="ChEBI" id="CHEBI:30616"/>
        <dbReference type="ChEBI" id="CHEBI:47013"/>
        <dbReference type="ChEBI" id="CHEBI:78346"/>
        <dbReference type="ChEBI" id="CHEBI:456216"/>
        <dbReference type="EC" id="2.7.1.15"/>
    </reaction>
</comment>
<keyword evidence="9 12" id="KW-0460">Magnesium</keyword>
<proteinExistence type="inferred from homology"/>
<comment type="subunit">
    <text evidence="12">Homodimer.</text>
</comment>
<comment type="similarity">
    <text evidence="12">Belongs to the carbohydrate kinase PfkB family. Ribokinase subfamily.</text>
</comment>
<dbReference type="InterPro" id="IPR002173">
    <property type="entry name" value="Carboh/pur_kinase_PfkB_CS"/>
</dbReference>
<feature type="binding site" evidence="12">
    <location>
        <begin position="252"/>
        <end position="253"/>
    </location>
    <ligand>
        <name>ATP</name>
        <dbReference type="ChEBI" id="CHEBI:30616"/>
    </ligand>
</feature>
<reference evidence="14 15" key="1">
    <citation type="submission" date="2016-09" db="EMBL/GenBank/DDBJ databases">
        <title>Vagococcus teuberi sp. nov., isolated from the Malian artisanal sour milk fene.</title>
        <authorList>
            <person name="Wullschleger S."/>
            <person name="Seifert C."/>
            <person name="Baumgartner S."/>
            <person name="Lacroix C."/>
            <person name="Bonfoh B."/>
            <person name="Stevens M.J."/>
            <person name="Meile L."/>
        </authorList>
    </citation>
    <scope>NUCLEOTIDE SEQUENCE [LARGE SCALE GENOMIC DNA]</scope>
    <source>
        <strain evidence="14 15">DSM 21459</strain>
    </source>
</reference>
<dbReference type="PANTHER" id="PTHR10584:SF166">
    <property type="entry name" value="RIBOKINASE"/>
    <property type="match status" value="1"/>
</dbReference>
<keyword evidence="7 12" id="KW-0418">Kinase</keyword>
<evidence type="ECO:0000256" key="2">
    <source>
        <dbReference type="ARBA" id="ARBA00012035"/>
    </source>
</evidence>
<evidence type="ECO:0000256" key="5">
    <source>
        <dbReference type="ARBA" id="ARBA00022723"/>
    </source>
</evidence>
<dbReference type="CDD" id="cd01174">
    <property type="entry name" value="ribokinase"/>
    <property type="match status" value="1"/>
</dbReference>
<dbReference type="EMBL" id="CP017267">
    <property type="protein sequence ID" value="APB31086.1"/>
    <property type="molecule type" value="Genomic_DNA"/>
</dbReference>
<evidence type="ECO:0000256" key="8">
    <source>
        <dbReference type="ARBA" id="ARBA00022840"/>
    </source>
</evidence>
<feature type="binding site" evidence="12">
    <location>
        <position position="289"/>
    </location>
    <ligand>
        <name>K(+)</name>
        <dbReference type="ChEBI" id="CHEBI:29103"/>
    </ligand>
</feature>
<dbReference type="PROSITE" id="PS00584">
    <property type="entry name" value="PFKB_KINASES_2"/>
    <property type="match status" value="1"/>
</dbReference>
<evidence type="ECO:0000256" key="7">
    <source>
        <dbReference type="ARBA" id="ARBA00022777"/>
    </source>
</evidence>
<evidence type="ECO:0000256" key="6">
    <source>
        <dbReference type="ARBA" id="ARBA00022741"/>
    </source>
</evidence>
<dbReference type="STRING" id="519472.BHY08_04130"/>
<name>A0A1J0A571_9ENTE</name>
<sequence length="304" mass="32340">MNHVTIIGSINLDTTLRVKEMAKPGETIHAIEHFTAGGGKGANQGVASKRSGAKTSFIGAVGNDAAGNVMLELLEGEEIDVAHVKTIDNESTGQAFITVDESGENSIMIYAGANNHVTNELASSCQSVIESSDFLIAQFESATTGTIEAFKLAKNSNVKTILNPAPAVKNISSELLALTDVIIPNETETELITGIELTDDESIKKAAEALHDLGIEMVIITLGSRGAYYDYKEQSGFVSAYKVKAVDTTAAGDTFIGALASKLKQDFSNIEEAIDYGNKASSLTVQRYGAQPSIPFEHEIKETY</sequence>
<accession>A0A1J0A571</accession>
<feature type="binding site" evidence="12">
    <location>
        <begin position="11"/>
        <end position="13"/>
    </location>
    <ligand>
        <name>substrate</name>
    </ligand>
</feature>
<dbReference type="SUPFAM" id="SSF53613">
    <property type="entry name" value="Ribokinase-like"/>
    <property type="match status" value="1"/>
</dbReference>
<dbReference type="Proteomes" id="UP000191200">
    <property type="component" value="Chromosome"/>
</dbReference>
<dbReference type="NCBIfam" id="TIGR02152">
    <property type="entry name" value="D_ribokin_bact"/>
    <property type="match status" value="1"/>
</dbReference>
<keyword evidence="15" id="KW-1185">Reference proteome</keyword>
<evidence type="ECO:0000256" key="3">
    <source>
        <dbReference type="ARBA" id="ARBA00016943"/>
    </source>
</evidence>
<keyword evidence="11 12" id="KW-0119">Carbohydrate metabolism</keyword>
<dbReference type="InterPro" id="IPR011877">
    <property type="entry name" value="Ribokinase"/>
</dbReference>
<comment type="activity regulation">
    <text evidence="12">Activated by a monovalent cation that binds near, but not in, the active site. The most likely occupant of the site in vivo is potassium. Ion binding induces a conformational change that may alter substrate affinity.</text>
</comment>
<feature type="binding site" evidence="12">
    <location>
        <position position="278"/>
    </location>
    <ligand>
        <name>ATP</name>
        <dbReference type="ChEBI" id="CHEBI:30616"/>
    </ligand>
</feature>
<comment type="cofactor">
    <cofactor evidence="12">
        <name>Mg(2+)</name>
        <dbReference type="ChEBI" id="CHEBI:18420"/>
    </cofactor>
    <text evidence="12">Requires a divalent cation, most likely magnesium in vivo, as an electrophilic catalyst to aid phosphoryl group transfer. It is the chelate of the metal and the nucleotide that is the actual substrate.</text>
</comment>
<evidence type="ECO:0000313" key="14">
    <source>
        <dbReference type="EMBL" id="APB31086.1"/>
    </source>
</evidence>
<dbReference type="InterPro" id="IPR029056">
    <property type="entry name" value="Ribokinase-like"/>
</dbReference>
<keyword evidence="6 12" id="KW-0547">Nucleotide-binding</keyword>
<evidence type="ECO:0000256" key="11">
    <source>
        <dbReference type="ARBA" id="ARBA00023277"/>
    </source>
</evidence>
<dbReference type="GO" id="GO:0004747">
    <property type="term" value="F:ribokinase activity"/>
    <property type="evidence" value="ECO:0007669"/>
    <property type="project" value="UniProtKB-UniRule"/>
</dbReference>
<dbReference type="UniPathway" id="UPA00916">
    <property type="reaction ID" value="UER00889"/>
</dbReference>
<evidence type="ECO:0000256" key="1">
    <source>
        <dbReference type="ARBA" id="ARBA00005380"/>
    </source>
</evidence>
<feature type="domain" description="Carbohydrate kinase PfkB" evidence="13">
    <location>
        <begin position="1"/>
        <end position="295"/>
    </location>
</feature>
<feature type="binding site" evidence="12">
    <location>
        <begin position="39"/>
        <end position="43"/>
    </location>
    <ligand>
        <name>substrate</name>
    </ligand>
</feature>
<comment type="function">
    <text evidence="12">Catalyzes the phosphorylation of ribose at O-5 in a reaction requiring ATP and magnesium. The resulting D-ribose-5-phosphate can then be used either for sythesis of nucleotides, histidine, and tryptophan, or as a component of the pentose phosphate pathway.</text>
</comment>
<dbReference type="GO" id="GO:0005829">
    <property type="term" value="C:cytosol"/>
    <property type="evidence" value="ECO:0007669"/>
    <property type="project" value="TreeGrafter"/>
</dbReference>
<comment type="caution">
    <text evidence="12">Lacks conserved residue(s) required for the propagation of feature annotation.</text>
</comment>
<comment type="pathway">
    <text evidence="12">Carbohydrate metabolism; D-ribose degradation; D-ribose 5-phosphate from beta-D-ribopyranose: step 2/2.</text>
</comment>
<evidence type="ECO:0000259" key="13">
    <source>
        <dbReference type="Pfam" id="PF00294"/>
    </source>
</evidence>
<feature type="binding site" evidence="12">
    <location>
        <position position="140"/>
    </location>
    <ligand>
        <name>substrate</name>
    </ligand>
</feature>
<keyword evidence="8 12" id="KW-0067">ATP-binding</keyword>
<feature type="binding site" evidence="12">
    <location>
        <position position="284"/>
    </location>
    <ligand>
        <name>K(+)</name>
        <dbReference type="ChEBI" id="CHEBI:29103"/>
    </ligand>
</feature>
<keyword evidence="5 12" id="KW-0479">Metal-binding</keyword>
<gene>
    <name evidence="12" type="primary">rbsK</name>
    <name evidence="14" type="ORF">BHY08_04130</name>
</gene>
<evidence type="ECO:0000256" key="9">
    <source>
        <dbReference type="ARBA" id="ARBA00022842"/>
    </source>
</evidence>
<dbReference type="PRINTS" id="PR00990">
    <property type="entry name" value="RIBOKINASE"/>
</dbReference>
<dbReference type="GO" id="GO:0005524">
    <property type="term" value="F:ATP binding"/>
    <property type="evidence" value="ECO:0007669"/>
    <property type="project" value="UniProtKB-UniRule"/>
</dbReference>
<dbReference type="Pfam" id="PF00294">
    <property type="entry name" value="PfkB"/>
    <property type="match status" value="1"/>
</dbReference>
<dbReference type="PANTHER" id="PTHR10584">
    <property type="entry name" value="SUGAR KINASE"/>
    <property type="match status" value="1"/>
</dbReference>
<dbReference type="InterPro" id="IPR011611">
    <property type="entry name" value="PfkB_dom"/>
</dbReference>